<keyword evidence="1" id="KW-0863">Zinc-finger</keyword>
<keyword evidence="1" id="KW-0862">Zinc</keyword>
<organism evidence="3 4">
    <name type="scientific">Citrus sinensis</name>
    <name type="common">Sweet orange</name>
    <name type="synonym">Citrus aurantium var. sinensis</name>
    <dbReference type="NCBI Taxonomy" id="2711"/>
    <lineage>
        <taxon>Eukaryota</taxon>
        <taxon>Viridiplantae</taxon>
        <taxon>Streptophyta</taxon>
        <taxon>Embryophyta</taxon>
        <taxon>Tracheophyta</taxon>
        <taxon>Spermatophyta</taxon>
        <taxon>Magnoliopsida</taxon>
        <taxon>eudicotyledons</taxon>
        <taxon>Gunneridae</taxon>
        <taxon>Pentapetalae</taxon>
        <taxon>rosids</taxon>
        <taxon>malvids</taxon>
        <taxon>Sapindales</taxon>
        <taxon>Rutaceae</taxon>
        <taxon>Aurantioideae</taxon>
        <taxon>Citrus</taxon>
    </lineage>
</organism>
<accession>A0A067EHI0</accession>
<sequence>MGSTRTALSGFVRVRVILPSLIWSATKGFTVVDLAKDYYLVRFSNERDVEYALTEGPWTVMVAWICLAEINIHLYHKNIIRRVGEIVGPIVKIDHKILKAQRGKFARVTVEIDLNKLLISQFNFEGRIQRVEYEYLPTICFGCGKIGHYKDACPDGAEVVPPEKVLPVPPMVAETQVVVVTELAGRSETKFGSWMVVVRKPQVRKLNVKGFPKNMATGHNRPIFQDSRFGILDSVNEEESIPDFMTKV</sequence>
<protein>
    <recommendedName>
        <fullName evidence="2">CCHC-type domain-containing protein</fullName>
    </recommendedName>
</protein>
<dbReference type="GO" id="GO:0003676">
    <property type="term" value="F:nucleic acid binding"/>
    <property type="evidence" value="ECO:0007669"/>
    <property type="project" value="InterPro"/>
</dbReference>
<evidence type="ECO:0000313" key="3">
    <source>
        <dbReference type="EMBL" id="KDO50386.1"/>
    </source>
</evidence>
<dbReference type="AlphaFoldDB" id="A0A067EHI0"/>
<evidence type="ECO:0000256" key="1">
    <source>
        <dbReference type="PROSITE-ProRule" id="PRU00047"/>
    </source>
</evidence>
<name>A0A067EHI0_CITSI</name>
<dbReference type="InterPro" id="IPR001878">
    <property type="entry name" value="Znf_CCHC"/>
</dbReference>
<dbReference type="InterPro" id="IPR040256">
    <property type="entry name" value="At4g02000-like"/>
</dbReference>
<evidence type="ECO:0000313" key="4">
    <source>
        <dbReference type="Proteomes" id="UP000027120"/>
    </source>
</evidence>
<evidence type="ECO:0000259" key="2">
    <source>
        <dbReference type="PROSITE" id="PS50158"/>
    </source>
</evidence>
<dbReference type="PANTHER" id="PTHR31286">
    <property type="entry name" value="GLYCINE-RICH CELL WALL STRUCTURAL PROTEIN 1.8-LIKE"/>
    <property type="match status" value="1"/>
</dbReference>
<reference evidence="3 4" key="1">
    <citation type="submission" date="2014-04" db="EMBL/GenBank/DDBJ databases">
        <authorList>
            <consortium name="International Citrus Genome Consortium"/>
            <person name="Gmitter F."/>
            <person name="Chen C."/>
            <person name="Farmerie W."/>
            <person name="Harkins T."/>
            <person name="Desany B."/>
            <person name="Mohiuddin M."/>
            <person name="Kodira C."/>
            <person name="Borodovsky M."/>
            <person name="Lomsadze A."/>
            <person name="Burns P."/>
            <person name="Jenkins J."/>
            <person name="Prochnik S."/>
            <person name="Shu S."/>
            <person name="Chapman J."/>
            <person name="Pitluck S."/>
            <person name="Schmutz J."/>
            <person name="Rokhsar D."/>
        </authorList>
    </citation>
    <scope>NUCLEOTIDE SEQUENCE</scope>
</reference>
<feature type="non-terminal residue" evidence="3">
    <location>
        <position position="248"/>
    </location>
</feature>
<dbReference type="InterPro" id="IPR036875">
    <property type="entry name" value="Znf_CCHC_sf"/>
</dbReference>
<dbReference type="PANTHER" id="PTHR31286:SF99">
    <property type="entry name" value="DUF4283 DOMAIN-CONTAINING PROTEIN"/>
    <property type="match status" value="1"/>
</dbReference>
<gene>
    <name evidence="3" type="ORF">CISIN_1g046148mg</name>
</gene>
<dbReference type="Proteomes" id="UP000027120">
    <property type="component" value="Unassembled WGS sequence"/>
</dbReference>
<dbReference type="SUPFAM" id="SSF57756">
    <property type="entry name" value="Retrovirus zinc finger-like domains"/>
    <property type="match status" value="1"/>
</dbReference>
<dbReference type="Pfam" id="PF14111">
    <property type="entry name" value="DUF4283"/>
    <property type="match status" value="1"/>
</dbReference>
<keyword evidence="1" id="KW-0479">Metal-binding</keyword>
<feature type="domain" description="CCHC-type" evidence="2">
    <location>
        <begin position="140"/>
        <end position="155"/>
    </location>
</feature>
<proteinExistence type="predicted"/>
<dbReference type="GO" id="GO:0008270">
    <property type="term" value="F:zinc ion binding"/>
    <property type="evidence" value="ECO:0007669"/>
    <property type="project" value="UniProtKB-KW"/>
</dbReference>
<dbReference type="PROSITE" id="PS50158">
    <property type="entry name" value="ZF_CCHC"/>
    <property type="match status" value="1"/>
</dbReference>
<dbReference type="EMBL" id="KK785082">
    <property type="protein sequence ID" value="KDO50386.1"/>
    <property type="molecule type" value="Genomic_DNA"/>
</dbReference>
<keyword evidence="4" id="KW-1185">Reference proteome</keyword>
<dbReference type="InterPro" id="IPR025558">
    <property type="entry name" value="DUF4283"/>
</dbReference>